<dbReference type="InterPro" id="IPR004509">
    <property type="entry name" value="Competence_ComEA_HhH"/>
</dbReference>
<keyword evidence="3" id="KW-0238">DNA-binding</keyword>
<dbReference type="InterPro" id="IPR010994">
    <property type="entry name" value="RuvA_2-like"/>
</dbReference>
<evidence type="ECO:0000256" key="1">
    <source>
        <dbReference type="SAM" id="Phobius"/>
    </source>
</evidence>
<dbReference type="GO" id="GO:0015628">
    <property type="term" value="P:protein secretion by the type II secretion system"/>
    <property type="evidence" value="ECO:0007669"/>
    <property type="project" value="TreeGrafter"/>
</dbReference>
<sequence length="196" mass="21158">MDARLKRQKRHRIKILIGVVVIGLLVAVYGVRSYQKNELLLSKSTAQSEQETSSETSSSKIYVHVTGAVNQPGVYQLKADARGIDAVNAAKGLTGDANGDAVNLASKLKDGQKLNIPTKSQTQQVQTAGTASEAKVNLNTATKEQLMALPGIGEVLAQNIIDYREKNGAFSDPAEIKNVNRIGDKLYEQLKDLIVV</sequence>
<keyword evidence="1" id="KW-0812">Transmembrane</keyword>
<dbReference type="Gene3D" id="1.10.150.310">
    <property type="entry name" value="Tex RuvX-like domain-like"/>
    <property type="match status" value="1"/>
</dbReference>
<dbReference type="Gene3D" id="3.10.560.10">
    <property type="entry name" value="Outer membrane lipoprotein wza domain like"/>
    <property type="match status" value="1"/>
</dbReference>
<accession>A0A6L5GRW9</accession>
<keyword evidence="1" id="KW-1133">Transmembrane helix</keyword>
<dbReference type="Pfam" id="PF10531">
    <property type="entry name" value="SLBB"/>
    <property type="match status" value="1"/>
</dbReference>
<dbReference type="AlphaFoldDB" id="A0A6L5GRW9"/>
<name>A0A6L5GRW9_9FIRM</name>
<feature type="domain" description="Helix-hairpin-helix DNA-binding motif class 1" evidence="2">
    <location>
        <begin position="144"/>
        <end position="163"/>
    </location>
</feature>
<dbReference type="GO" id="GO:0006281">
    <property type="term" value="P:DNA repair"/>
    <property type="evidence" value="ECO:0007669"/>
    <property type="project" value="InterPro"/>
</dbReference>
<dbReference type="SUPFAM" id="SSF47781">
    <property type="entry name" value="RuvA domain 2-like"/>
    <property type="match status" value="1"/>
</dbReference>
<organism evidence="3 4">
    <name type="scientific">Candidatus Pseudoramibacter fermentans</name>
    <dbReference type="NCBI Taxonomy" id="2594427"/>
    <lineage>
        <taxon>Bacteria</taxon>
        <taxon>Bacillati</taxon>
        <taxon>Bacillota</taxon>
        <taxon>Clostridia</taxon>
        <taxon>Eubacteriales</taxon>
        <taxon>Eubacteriaceae</taxon>
        <taxon>Pseudoramibacter</taxon>
    </lineage>
</organism>
<dbReference type="Pfam" id="PF12836">
    <property type="entry name" value="HHH_3"/>
    <property type="match status" value="1"/>
</dbReference>
<dbReference type="PANTHER" id="PTHR21180:SF32">
    <property type="entry name" value="ENDONUCLEASE_EXONUCLEASE_PHOSPHATASE FAMILY DOMAIN-CONTAINING PROTEIN 1"/>
    <property type="match status" value="1"/>
</dbReference>
<dbReference type="Proteomes" id="UP000473648">
    <property type="component" value="Unassembled WGS sequence"/>
</dbReference>
<keyword evidence="1" id="KW-0472">Membrane</keyword>
<dbReference type="InterPro" id="IPR019554">
    <property type="entry name" value="Soluble_ligand-bd"/>
</dbReference>
<evidence type="ECO:0000259" key="2">
    <source>
        <dbReference type="SMART" id="SM00278"/>
    </source>
</evidence>
<dbReference type="InterPro" id="IPR003583">
    <property type="entry name" value="Hlx-hairpin-Hlx_DNA-bd_motif"/>
</dbReference>
<dbReference type="GO" id="GO:0015627">
    <property type="term" value="C:type II protein secretion system complex"/>
    <property type="evidence" value="ECO:0007669"/>
    <property type="project" value="TreeGrafter"/>
</dbReference>
<protein>
    <submittedName>
        <fullName evidence="3">DNA-binding protein</fullName>
    </submittedName>
</protein>
<dbReference type="EMBL" id="VOGB01000004">
    <property type="protein sequence ID" value="MQM72985.1"/>
    <property type="molecule type" value="Genomic_DNA"/>
</dbReference>
<evidence type="ECO:0000313" key="4">
    <source>
        <dbReference type="Proteomes" id="UP000473648"/>
    </source>
</evidence>
<feature type="transmembrane region" description="Helical" evidence="1">
    <location>
        <begin position="12"/>
        <end position="31"/>
    </location>
</feature>
<dbReference type="SMART" id="SM00278">
    <property type="entry name" value="HhH1"/>
    <property type="match status" value="2"/>
</dbReference>
<evidence type="ECO:0000313" key="3">
    <source>
        <dbReference type="EMBL" id="MQM72985.1"/>
    </source>
</evidence>
<feature type="domain" description="Helix-hairpin-helix DNA-binding motif class 1" evidence="2">
    <location>
        <begin position="174"/>
        <end position="193"/>
    </location>
</feature>
<comment type="caution">
    <text evidence="3">The sequence shown here is derived from an EMBL/GenBank/DDBJ whole genome shotgun (WGS) entry which is preliminary data.</text>
</comment>
<reference evidence="3" key="1">
    <citation type="journal article" date="2020" name="Appl. Environ. Microbiol.">
        <title>Medium-Chain Fatty Acid Synthesis by 'Candidatus Weimeria bifida' gen. nov., sp. nov., and 'Candidatus Pseudoramibacter fermentans' sp. nov.</title>
        <authorList>
            <person name="Scarborough M.J."/>
            <person name="Myers K.S."/>
            <person name="Donohue T.J."/>
            <person name="Noguera D.R."/>
        </authorList>
    </citation>
    <scope>NUCLEOTIDE SEQUENCE</scope>
    <source>
        <strain evidence="3">EUB1.1</strain>
    </source>
</reference>
<proteinExistence type="predicted"/>
<dbReference type="GO" id="GO:0003677">
    <property type="term" value="F:DNA binding"/>
    <property type="evidence" value="ECO:0007669"/>
    <property type="project" value="UniProtKB-KW"/>
</dbReference>
<dbReference type="NCBIfam" id="TIGR00426">
    <property type="entry name" value="competence protein ComEA helix-hairpin-helix repeat region"/>
    <property type="match status" value="1"/>
</dbReference>
<dbReference type="InterPro" id="IPR051675">
    <property type="entry name" value="Endo/Exo/Phosphatase_dom_1"/>
</dbReference>
<gene>
    <name evidence="3" type="ORF">FRC53_06105</name>
</gene>
<dbReference type="PANTHER" id="PTHR21180">
    <property type="entry name" value="ENDONUCLEASE/EXONUCLEASE/PHOSPHATASE FAMILY DOMAIN-CONTAINING PROTEIN 1"/>
    <property type="match status" value="1"/>
</dbReference>
<keyword evidence="4" id="KW-1185">Reference proteome</keyword>